<gene>
    <name evidence="5" type="ORF">JOF53_001116</name>
</gene>
<sequence>MAREVVVGNTGRMASESSDVLAPLPLMQLGAGFWGFKTFATALGLGLLTRLADGSTMDVAEAPETLRLFWDANYCLSTFTARSLGETYDFSSHSRMLDVGGGARAFPIELARQYPGLSATIYDLPHVCPLAEAKIEESGMSGRISTVAGDFLRETELPGGHDVVLFSMNMHNWGENTCRELLKRACGALPAGGVVLIAELVPNPERTGPAEAALMGMDPLTETQVGRNYSEAEYTTWLREAGFAEVRTLPLRAAGVYGVVLGVKR</sequence>
<organism evidence="5 6">
    <name type="scientific">Crossiella equi</name>
    <dbReference type="NCBI Taxonomy" id="130796"/>
    <lineage>
        <taxon>Bacteria</taxon>
        <taxon>Bacillati</taxon>
        <taxon>Actinomycetota</taxon>
        <taxon>Actinomycetes</taxon>
        <taxon>Pseudonocardiales</taxon>
        <taxon>Pseudonocardiaceae</taxon>
        <taxon>Crossiella</taxon>
    </lineage>
</organism>
<proteinExistence type="predicted"/>
<dbReference type="CDD" id="cd02440">
    <property type="entry name" value="AdoMet_MTases"/>
    <property type="match status" value="1"/>
</dbReference>
<evidence type="ECO:0000256" key="2">
    <source>
        <dbReference type="ARBA" id="ARBA00022679"/>
    </source>
</evidence>
<accession>A0ABS5A6M6</accession>
<evidence type="ECO:0000313" key="5">
    <source>
        <dbReference type="EMBL" id="MBP2472244.1"/>
    </source>
</evidence>
<keyword evidence="6" id="KW-1185">Reference proteome</keyword>
<dbReference type="Pfam" id="PF00891">
    <property type="entry name" value="Methyltransf_2"/>
    <property type="match status" value="1"/>
</dbReference>
<evidence type="ECO:0000313" key="6">
    <source>
        <dbReference type="Proteomes" id="UP001519363"/>
    </source>
</evidence>
<dbReference type="PANTHER" id="PTHR43712">
    <property type="entry name" value="PUTATIVE (AFU_ORTHOLOGUE AFUA_4G14580)-RELATED"/>
    <property type="match status" value="1"/>
</dbReference>
<evidence type="ECO:0000259" key="4">
    <source>
        <dbReference type="Pfam" id="PF00891"/>
    </source>
</evidence>
<dbReference type="PROSITE" id="PS51683">
    <property type="entry name" value="SAM_OMT_II"/>
    <property type="match status" value="1"/>
</dbReference>
<protein>
    <recommendedName>
        <fullName evidence="4">O-methyltransferase C-terminal domain-containing protein</fullName>
    </recommendedName>
</protein>
<name>A0ABS5A6M6_9PSEU</name>
<feature type="domain" description="O-methyltransferase C-terminal" evidence="4">
    <location>
        <begin position="64"/>
        <end position="244"/>
    </location>
</feature>
<evidence type="ECO:0000256" key="1">
    <source>
        <dbReference type="ARBA" id="ARBA00022603"/>
    </source>
</evidence>
<dbReference type="InterPro" id="IPR001077">
    <property type="entry name" value="COMT_C"/>
</dbReference>
<comment type="caution">
    <text evidence="5">The sequence shown here is derived from an EMBL/GenBank/DDBJ whole genome shotgun (WGS) entry which is preliminary data.</text>
</comment>
<dbReference type="SUPFAM" id="SSF53335">
    <property type="entry name" value="S-adenosyl-L-methionine-dependent methyltransferases"/>
    <property type="match status" value="1"/>
</dbReference>
<keyword evidence="3" id="KW-0949">S-adenosyl-L-methionine</keyword>
<dbReference type="EMBL" id="JAGIOO010000001">
    <property type="protein sequence ID" value="MBP2472244.1"/>
    <property type="molecule type" value="Genomic_DNA"/>
</dbReference>
<evidence type="ECO:0000256" key="3">
    <source>
        <dbReference type="ARBA" id="ARBA00022691"/>
    </source>
</evidence>
<reference evidence="5 6" key="1">
    <citation type="submission" date="2021-03" db="EMBL/GenBank/DDBJ databases">
        <title>Sequencing the genomes of 1000 actinobacteria strains.</title>
        <authorList>
            <person name="Klenk H.-P."/>
        </authorList>
    </citation>
    <scope>NUCLEOTIDE SEQUENCE [LARGE SCALE GENOMIC DNA]</scope>
    <source>
        <strain evidence="5 6">DSM 44580</strain>
    </source>
</reference>
<dbReference type="InterPro" id="IPR029063">
    <property type="entry name" value="SAM-dependent_MTases_sf"/>
</dbReference>
<keyword evidence="2" id="KW-0808">Transferase</keyword>
<dbReference type="Proteomes" id="UP001519363">
    <property type="component" value="Unassembled WGS sequence"/>
</dbReference>
<dbReference type="PANTHER" id="PTHR43712:SF2">
    <property type="entry name" value="O-METHYLTRANSFERASE CICE"/>
    <property type="match status" value="1"/>
</dbReference>
<dbReference type="RefSeq" id="WP_209706428.1">
    <property type="nucleotide sequence ID" value="NZ_JAGIOO010000001.1"/>
</dbReference>
<dbReference type="Gene3D" id="3.40.50.150">
    <property type="entry name" value="Vaccinia Virus protein VP39"/>
    <property type="match status" value="1"/>
</dbReference>
<keyword evidence="1" id="KW-0489">Methyltransferase</keyword>
<dbReference type="InterPro" id="IPR016461">
    <property type="entry name" value="COMT-like"/>
</dbReference>